<dbReference type="Gene3D" id="3.10.20.90">
    <property type="entry name" value="Phosphatidylinositol 3-kinase Catalytic Subunit, Chain A, domain 1"/>
    <property type="match status" value="1"/>
</dbReference>
<protein>
    <recommendedName>
        <fullName evidence="7">Ubiquitin-like domain-containing protein</fullName>
    </recommendedName>
</protein>
<gene>
    <name evidence="5" type="ORF">TELCIR_24347</name>
</gene>
<keyword evidence="6" id="KW-1185">Reference proteome</keyword>
<dbReference type="EMBL" id="KZ398723">
    <property type="protein sequence ID" value="PIO54293.1"/>
    <property type="molecule type" value="Genomic_DNA"/>
</dbReference>
<feature type="non-terminal residue" evidence="5">
    <location>
        <position position="83"/>
    </location>
</feature>
<dbReference type="AlphaFoldDB" id="A0A2G9T8J9"/>
<dbReference type="InterPro" id="IPR033882">
    <property type="entry name" value="DDI1_N"/>
</dbReference>
<dbReference type="SUPFAM" id="SSF54236">
    <property type="entry name" value="Ubiquitin-like"/>
    <property type="match status" value="1"/>
</dbReference>
<keyword evidence="2" id="KW-0645">Protease</keyword>
<accession>A0A2G9T8J9</accession>
<dbReference type="GO" id="GO:0006508">
    <property type="term" value="P:proteolysis"/>
    <property type="evidence" value="ECO:0007669"/>
    <property type="project" value="UniProtKB-KW"/>
</dbReference>
<dbReference type="InterPro" id="IPR029071">
    <property type="entry name" value="Ubiquitin-like_domsf"/>
</dbReference>
<keyword evidence="3" id="KW-0064">Aspartyl protease</keyword>
<evidence type="ECO:0000313" key="5">
    <source>
        <dbReference type="EMBL" id="PIO54293.1"/>
    </source>
</evidence>
<sequence>MFVSLTNLVAETGYDVPSDMTLNDLLALCSTELFGTEIPPNKMATLKDGKLLENPSQTLEALGIQADDVLLVRMKSAAPQSAQ</sequence>
<name>A0A2G9T8J9_TELCI</name>
<keyword evidence="4" id="KW-0378">Hydrolase</keyword>
<evidence type="ECO:0000256" key="2">
    <source>
        <dbReference type="ARBA" id="ARBA00022670"/>
    </source>
</evidence>
<evidence type="ECO:0000256" key="4">
    <source>
        <dbReference type="ARBA" id="ARBA00022801"/>
    </source>
</evidence>
<evidence type="ECO:0008006" key="7">
    <source>
        <dbReference type="Google" id="ProtNLM"/>
    </source>
</evidence>
<organism evidence="5 6">
    <name type="scientific">Teladorsagia circumcincta</name>
    <name type="common">Brown stomach worm</name>
    <name type="synonym">Ostertagia circumcincta</name>
    <dbReference type="NCBI Taxonomy" id="45464"/>
    <lineage>
        <taxon>Eukaryota</taxon>
        <taxon>Metazoa</taxon>
        <taxon>Ecdysozoa</taxon>
        <taxon>Nematoda</taxon>
        <taxon>Chromadorea</taxon>
        <taxon>Rhabditida</taxon>
        <taxon>Rhabditina</taxon>
        <taxon>Rhabditomorpha</taxon>
        <taxon>Strongyloidea</taxon>
        <taxon>Trichostrongylidae</taxon>
        <taxon>Teladorsagia</taxon>
    </lineage>
</organism>
<evidence type="ECO:0000313" key="6">
    <source>
        <dbReference type="Proteomes" id="UP000230423"/>
    </source>
</evidence>
<dbReference type="CDD" id="cd01796">
    <property type="entry name" value="Ubl_Ddi1_like"/>
    <property type="match status" value="1"/>
</dbReference>
<proteinExistence type="inferred from homology"/>
<dbReference type="Proteomes" id="UP000230423">
    <property type="component" value="Unassembled WGS sequence"/>
</dbReference>
<dbReference type="GO" id="GO:0004190">
    <property type="term" value="F:aspartic-type endopeptidase activity"/>
    <property type="evidence" value="ECO:0007669"/>
    <property type="project" value="UniProtKB-KW"/>
</dbReference>
<comment type="similarity">
    <text evidence="1">Belongs to the DDI1 family.</text>
</comment>
<evidence type="ECO:0000256" key="1">
    <source>
        <dbReference type="ARBA" id="ARBA00009136"/>
    </source>
</evidence>
<reference evidence="5 6" key="1">
    <citation type="submission" date="2015-09" db="EMBL/GenBank/DDBJ databases">
        <title>Draft genome of the parasitic nematode Teladorsagia circumcincta isolate WARC Sus (inbred).</title>
        <authorList>
            <person name="Mitreva M."/>
        </authorList>
    </citation>
    <scope>NUCLEOTIDE SEQUENCE [LARGE SCALE GENOMIC DNA]</scope>
    <source>
        <strain evidence="5 6">S</strain>
    </source>
</reference>
<dbReference type="OrthoDB" id="1047367at2759"/>
<evidence type="ECO:0000256" key="3">
    <source>
        <dbReference type="ARBA" id="ARBA00022750"/>
    </source>
</evidence>